<gene>
    <name evidence="1" type="ORF">PPENT_87.1.T1750038</name>
</gene>
<dbReference type="Proteomes" id="UP000689195">
    <property type="component" value="Unassembled WGS sequence"/>
</dbReference>
<evidence type="ECO:0000313" key="2">
    <source>
        <dbReference type="Proteomes" id="UP000689195"/>
    </source>
</evidence>
<reference evidence="1" key="1">
    <citation type="submission" date="2021-01" db="EMBL/GenBank/DDBJ databases">
        <authorList>
            <consortium name="Genoscope - CEA"/>
            <person name="William W."/>
        </authorList>
    </citation>
    <scope>NUCLEOTIDE SEQUENCE</scope>
</reference>
<organism evidence="1 2">
    <name type="scientific">Paramecium pentaurelia</name>
    <dbReference type="NCBI Taxonomy" id="43138"/>
    <lineage>
        <taxon>Eukaryota</taxon>
        <taxon>Sar</taxon>
        <taxon>Alveolata</taxon>
        <taxon>Ciliophora</taxon>
        <taxon>Intramacronucleata</taxon>
        <taxon>Oligohymenophorea</taxon>
        <taxon>Peniculida</taxon>
        <taxon>Parameciidae</taxon>
        <taxon>Paramecium</taxon>
    </lineage>
</organism>
<accession>A0A8S1YGL8</accession>
<dbReference type="EMBL" id="CAJJDO010000175">
    <property type="protein sequence ID" value="CAD8213215.1"/>
    <property type="molecule type" value="Genomic_DNA"/>
</dbReference>
<evidence type="ECO:0000313" key="1">
    <source>
        <dbReference type="EMBL" id="CAD8213215.1"/>
    </source>
</evidence>
<comment type="caution">
    <text evidence="1">The sequence shown here is derived from an EMBL/GenBank/DDBJ whole genome shotgun (WGS) entry which is preliminary data.</text>
</comment>
<proteinExistence type="predicted"/>
<dbReference type="OrthoDB" id="2104158at2759"/>
<name>A0A8S1YGL8_9CILI</name>
<protein>
    <submittedName>
        <fullName evidence="1">Uncharacterized protein</fullName>
    </submittedName>
</protein>
<dbReference type="AlphaFoldDB" id="A0A8S1YGL8"/>
<keyword evidence="2" id="KW-1185">Reference proteome</keyword>
<sequence>MADKKQQGQAKPGVKFWDQPASIQQVENKPQVIYKNVTEQSIKVIQQRIKIIQNILCIRSLMCKERYSLIFKILTCIIKRLYVSAEYSDF</sequence>